<evidence type="ECO:0000313" key="2">
    <source>
        <dbReference type="Proteomes" id="UP001149822"/>
    </source>
</evidence>
<protein>
    <submittedName>
        <fullName evidence="1">DUF3892 domain-containing protein</fullName>
    </submittedName>
</protein>
<sequence>MPQDHRITCIIPDSADADRRIDSIGGSTGGAGTGGSWCIKLDVALKGIEEGKWRFWTTANGKSVWVVVARRNGKKYLKTEADGDEPNNLLSLPRCK</sequence>
<gene>
    <name evidence="1" type="ORF">OU682_17960</name>
</gene>
<name>A0ABT4J8S8_9RHOB</name>
<reference evidence="1" key="1">
    <citation type="submission" date="2022-12" db="EMBL/GenBank/DDBJ databases">
        <title>Paracoccus sp. EF6 isolated from a lake water.</title>
        <authorList>
            <person name="Liu H."/>
        </authorList>
    </citation>
    <scope>NUCLEOTIDE SEQUENCE</scope>
    <source>
        <strain evidence="1">EF6</strain>
    </source>
</reference>
<dbReference type="Proteomes" id="UP001149822">
    <property type="component" value="Unassembled WGS sequence"/>
</dbReference>
<organism evidence="1 2">
    <name type="scientific">Paracoccus benzoatiresistens</name>
    <dbReference type="NCBI Taxonomy" id="2997341"/>
    <lineage>
        <taxon>Bacteria</taxon>
        <taxon>Pseudomonadati</taxon>
        <taxon>Pseudomonadota</taxon>
        <taxon>Alphaproteobacteria</taxon>
        <taxon>Rhodobacterales</taxon>
        <taxon>Paracoccaceae</taxon>
        <taxon>Paracoccus</taxon>
    </lineage>
</organism>
<evidence type="ECO:0000313" key="1">
    <source>
        <dbReference type="EMBL" id="MCZ0963494.1"/>
    </source>
</evidence>
<dbReference type="EMBL" id="JAPTYD010000040">
    <property type="protein sequence ID" value="MCZ0963494.1"/>
    <property type="molecule type" value="Genomic_DNA"/>
</dbReference>
<accession>A0ABT4J8S8</accession>
<dbReference type="InterPro" id="IPR024997">
    <property type="entry name" value="DUF3892"/>
</dbReference>
<comment type="caution">
    <text evidence="1">The sequence shown here is derived from an EMBL/GenBank/DDBJ whole genome shotgun (WGS) entry which is preliminary data.</text>
</comment>
<dbReference type="Pfam" id="PF13031">
    <property type="entry name" value="DUF3892"/>
    <property type="match status" value="1"/>
</dbReference>
<dbReference type="RefSeq" id="WP_268943581.1">
    <property type="nucleotide sequence ID" value="NZ_JAPTYD010000040.1"/>
</dbReference>
<proteinExistence type="predicted"/>
<keyword evidence="2" id="KW-1185">Reference proteome</keyword>